<dbReference type="PANTHER" id="PTHR21071:SF4">
    <property type="entry name" value="UDP-N-ACETYLENOLPYRUVOYLGLUCOSAMINE REDUCTASE"/>
    <property type="match status" value="1"/>
</dbReference>
<evidence type="ECO:0000256" key="14">
    <source>
        <dbReference type="ARBA" id="ARBA00022984"/>
    </source>
</evidence>
<evidence type="ECO:0000256" key="11">
    <source>
        <dbReference type="ARBA" id="ARBA00022827"/>
    </source>
</evidence>
<dbReference type="PANTHER" id="PTHR21071">
    <property type="entry name" value="UDP-N-ACETYLENOLPYRUVOYLGLUCOSAMINE REDUCTASE"/>
    <property type="match status" value="1"/>
</dbReference>
<keyword evidence="10 20" id="KW-0285">Flavoprotein</keyword>
<comment type="subcellular location">
    <subcellularLocation>
        <location evidence="3 20">Cytoplasm</location>
    </subcellularLocation>
</comment>
<dbReference type="RefSeq" id="WP_353982017.1">
    <property type="nucleotide sequence ID" value="NZ_CP159578.1"/>
</dbReference>
<dbReference type="InterPro" id="IPR016169">
    <property type="entry name" value="FAD-bd_PCMH_sub2"/>
</dbReference>
<comment type="pathway">
    <text evidence="4 20">Cell wall biogenesis; peptidoglycan biosynthesis.</text>
</comment>
<dbReference type="NCBIfam" id="TIGR00179">
    <property type="entry name" value="murB"/>
    <property type="match status" value="1"/>
</dbReference>
<evidence type="ECO:0000256" key="20">
    <source>
        <dbReference type="HAMAP-Rule" id="MF_00037"/>
    </source>
</evidence>
<dbReference type="GO" id="GO:0005829">
    <property type="term" value="C:cytosol"/>
    <property type="evidence" value="ECO:0007669"/>
    <property type="project" value="TreeGrafter"/>
</dbReference>
<dbReference type="InterPro" id="IPR011601">
    <property type="entry name" value="MurB_C"/>
</dbReference>
<dbReference type="Pfam" id="PF02873">
    <property type="entry name" value="MurB_C"/>
    <property type="match status" value="1"/>
</dbReference>
<dbReference type="GO" id="GO:0009252">
    <property type="term" value="P:peptidoglycan biosynthetic process"/>
    <property type="evidence" value="ECO:0007669"/>
    <property type="project" value="UniProtKB-UniRule"/>
</dbReference>
<dbReference type="HAMAP" id="MF_00037">
    <property type="entry name" value="MurB"/>
    <property type="match status" value="1"/>
</dbReference>
<evidence type="ECO:0000256" key="12">
    <source>
        <dbReference type="ARBA" id="ARBA00022857"/>
    </source>
</evidence>
<evidence type="ECO:0000256" key="3">
    <source>
        <dbReference type="ARBA" id="ARBA00004496"/>
    </source>
</evidence>
<evidence type="ECO:0000313" key="22">
    <source>
        <dbReference type="EMBL" id="XCJ81260.1"/>
    </source>
</evidence>
<feature type="active site" description="Proton donor" evidence="20">
    <location>
        <position position="238"/>
    </location>
</feature>
<accession>A0AB74UJU0</accession>
<dbReference type="EMBL" id="CP159578">
    <property type="protein sequence ID" value="XCJ81260.1"/>
    <property type="molecule type" value="Genomic_DNA"/>
</dbReference>
<dbReference type="EC" id="1.3.1.98" evidence="6 20"/>
<keyword evidence="17 20" id="KW-0961">Cell wall biogenesis/degradation</keyword>
<keyword evidence="11 20" id="KW-0274">FAD</keyword>
<dbReference type="InterPro" id="IPR016166">
    <property type="entry name" value="FAD-bd_PCMH"/>
</dbReference>
<evidence type="ECO:0000256" key="10">
    <source>
        <dbReference type="ARBA" id="ARBA00022630"/>
    </source>
</evidence>
<comment type="catalytic activity">
    <reaction evidence="19 20">
        <text>UDP-N-acetyl-alpha-D-muramate + NADP(+) = UDP-N-acetyl-3-O-(1-carboxyvinyl)-alpha-D-glucosamine + NADPH + H(+)</text>
        <dbReference type="Rhea" id="RHEA:12248"/>
        <dbReference type="ChEBI" id="CHEBI:15378"/>
        <dbReference type="ChEBI" id="CHEBI:57783"/>
        <dbReference type="ChEBI" id="CHEBI:58349"/>
        <dbReference type="ChEBI" id="CHEBI:68483"/>
        <dbReference type="ChEBI" id="CHEBI:70757"/>
        <dbReference type="EC" id="1.3.1.98"/>
    </reaction>
</comment>
<name>A0AB74UJU0_9GAMM</name>
<dbReference type="AlphaFoldDB" id="A0AB74UJU0"/>
<keyword evidence="15 20" id="KW-0560">Oxidoreductase</keyword>
<protein>
    <recommendedName>
        <fullName evidence="7 20">UDP-N-acetylenolpyruvoylglucosamine reductase</fullName>
        <ecNumber evidence="6 20">1.3.1.98</ecNumber>
    </recommendedName>
    <alternativeName>
        <fullName evidence="18 20">UDP-N-acetylmuramate dehydrogenase</fullName>
    </alternativeName>
</protein>
<evidence type="ECO:0000256" key="5">
    <source>
        <dbReference type="ARBA" id="ARBA00010485"/>
    </source>
</evidence>
<dbReference type="NCBIfam" id="NF000755">
    <property type="entry name" value="PRK00046.1"/>
    <property type="match status" value="1"/>
</dbReference>
<evidence type="ECO:0000256" key="6">
    <source>
        <dbReference type="ARBA" id="ARBA00012518"/>
    </source>
</evidence>
<organism evidence="22">
    <name type="scientific">Salinicola endophyticus</name>
    <dbReference type="NCBI Taxonomy" id="1949083"/>
    <lineage>
        <taxon>Bacteria</taxon>
        <taxon>Pseudomonadati</taxon>
        <taxon>Pseudomonadota</taxon>
        <taxon>Gammaproteobacteria</taxon>
        <taxon>Oceanospirillales</taxon>
        <taxon>Halomonadaceae</taxon>
        <taxon>Salinicola</taxon>
    </lineage>
</organism>
<keyword evidence="13 20" id="KW-0133">Cell shape</keyword>
<dbReference type="GO" id="GO:0008762">
    <property type="term" value="F:UDP-N-acetylmuramate dehydrogenase activity"/>
    <property type="evidence" value="ECO:0007669"/>
    <property type="project" value="UniProtKB-UniRule"/>
</dbReference>
<feature type="domain" description="FAD-binding PCMH-type" evidence="21">
    <location>
        <begin position="21"/>
        <end position="192"/>
    </location>
</feature>
<dbReference type="GO" id="GO:0008360">
    <property type="term" value="P:regulation of cell shape"/>
    <property type="evidence" value="ECO:0007669"/>
    <property type="project" value="UniProtKB-KW"/>
</dbReference>
<keyword evidence="16 20" id="KW-0131">Cell cycle</keyword>
<comment type="similarity">
    <text evidence="5 20">Belongs to the MurB family.</text>
</comment>
<sequence>MGEPEALEYARDLGRANTMALPCIAERFWCARDSAAVAAALRLANANDWPLSVLGGGSNLLLPAHLSGLTLVPELPDMTFTPGEGDSVVVEVGAGVGWHALVTACVERGLWGIENLALIPGLAGAAPIQNIGAYGVELGDVLLWVEFVDRRDGQCHRLTSAACALGYRDSVFKRELANQVVITRLALRLSRRPRPQLGYGVLAERVSKRPDLQEIFSAICAIRREKLPDPRELPNAGSFFKNPVVCASRAAQLTQRYPELPCYPQPDGQVKLAAGWLIERCGLKGWRQGAFGVHERQALVLVHFGGGDLGELLTFAAAIAERVYDTFGITLEREPRQVHESEA</sequence>
<reference evidence="22" key="1">
    <citation type="submission" date="2024-06" db="EMBL/GenBank/DDBJ databases">
        <title>Complete genome of Salinicola endophyticus HNIBRBA4755.</title>
        <authorList>
            <person name="Shin S.Y."/>
            <person name="Kang H."/>
            <person name="Song J."/>
        </authorList>
    </citation>
    <scope>NUCLEOTIDE SEQUENCE</scope>
    <source>
        <strain evidence="22">HNIBRBA4755</strain>
    </source>
</reference>
<dbReference type="SUPFAM" id="SSF56176">
    <property type="entry name" value="FAD-binding/transporter-associated domain-like"/>
    <property type="match status" value="1"/>
</dbReference>
<feature type="active site" evidence="20">
    <location>
        <position position="334"/>
    </location>
</feature>
<evidence type="ECO:0000256" key="13">
    <source>
        <dbReference type="ARBA" id="ARBA00022960"/>
    </source>
</evidence>
<keyword evidence="12 20" id="KW-0521">NADP</keyword>
<evidence type="ECO:0000256" key="15">
    <source>
        <dbReference type="ARBA" id="ARBA00023002"/>
    </source>
</evidence>
<proteinExistence type="inferred from homology"/>
<evidence type="ECO:0000256" key="1">
    <source>
        <dbReference type="ARBA" id="ARBA00001974"/>
    </source>
</evidence>
<dbReference type="InterPro" id="IPR036635">
    <property type="entry name" value="MurB_C_sf"/>
</dbReference>
<evidence type="ECO:0000256" key="9">
    <source>
        <dbReference type="ARBA" id="ARBA00022618"/>
    </source>
</evidence>
<gene>
    <name evidence="20 22" type="primary">murB</name>
    <name evidence="22" type="ORF">ABV408_08790</name>
</gene>
<evidence type="ECO:0000256" key="7">
    <source>
        <dbReference type="ARBA" id="ARBA00015188"/>
    </source>
</evidence>
<evidence type="ECO:0000256" key="18">
    <source>
        <dbReference type="ARBA" id="ARBA00031026"/>
    </source>
</evidence>
<keyword evidence="9 20" id="KW-0132">Cell division</keyword>
<dbReference type="GO" id="GO:0071949">
    <property type="term" value="F:FAD binding"/>
    <property type="evidence" value="ECO:0007669"/>
    <property type="project" value="InterPro"/>
</dbReference>
<dbReference type="SUPFAM" id="SSF56194">
    <property type="entry name" value="Uridine diphospho-N-Acetylenolpyruvylglucosamine reductase, MurB, C-terminal domain"/>
    <property type="match status" value="1"/>
</dbReference>
<dbReference type="InterPro" id="IPR003170">
    <property type="entry name" value="MurB"/>
</dbReference>
<dbReference type="Pfam" id="PF01565">
    <property type="entry name" value="FAD_binding_4"/>
    <property type="match status" value="1"/>
</dbReference>
<evidence type="ECO:0000256" key="4">
    <source>
        <dbReference type="ARBA" id="ARBA00004752"/>
    </source>
</evidence>
<comment type="function">
    <text evidence="2 20">Cell wall formation.</text>
</comment>
<dbReference type="Gene3D" id="3.30.465.10">
    <property type="match status" value="1"/>
</dbReference>
<evidence type="ECO:0000256" key="8">
    <source>
        <dbReference type="ARBA" id="ARBA00022490"/>
    </source>
</evidence>
<keyword evidence="8 20" id="KW-0963">Cytoplasm</keyword>
<evidence type="ECO:0000256" key="19">
    <source>
        <dbReference type="ARBA" id="ARBA00048914"/>
    </source>
</evidence>
<dbReference type="InterPro" id="IPR036318">
    <property type="entry name" value="FAD-bd_PCMH-like_sf"/>
</dbReference>
<dbReference type="InterPro" id="IPR016167">
    <property type="entry name" value="FAD-bd_PCMH_sub1"/>
</dbReference>
<dbReference type="InterPro" id="IPR006094">
    <property type="entry name" value="Oxid_FAD_bind_N"/>
</dbReference>
<evidence type="ECO:0000259" key="21">
    <source>
        <dbReference type="PROSITE" id="PS51387"/>
    </source>
</evidence>
<evidence type="ECO:0000256" key="16">
    <source>
        <dbReference type="ARBA" id="ARBA00023306"/>
    </source>
</evidence>
<dbReference type="Gene3D" id="3.90.78.10">
    <property type="entry name" value="UDP-N-acetylenolpyruvoylglucosamine reductase, C-terminal domain"/>
    <property type="match status" value="1"/>
</dbReference>
<dbReference type="PROSITE" id="PS51387">
    <property type="entry name" value="FAD_PCMH"/>
    <property type="match status" value="1"/>
</dbReference>
<dbReference type="GO" id="GO:0051301">
    <property type="term" value="P:cell division"/>
    <property type="evidence" value="ECO:0007669"/>
    <property type="project" value="UniProtKB-KW"/>
</dbReference>
<keyword evidence="14 20" id="KW-0573">Peptidoglycan synthesis</keyword>
<dbReference type="GO" id="GO:0071555">
    <property type="term" value="P:cell wall organization"/>
    <property type="evidence" value="ECO:0007669"/>
    <property type="project" value="UniProtKB-KW"/>
</dbReference>
<evidence type="ECO:0000256" key="17">
    <source>
        <dbReference type="ARBA" id="ARBA00023316"/>
    </source>
</evidence>
<dbReference type="Gene3D" id="3.30.43.10">
    <property type="entry name" value="Uridine Diphospho-n-acetylenolpyruvylglucosamine Reductase, domain 2"/>
    <property type="match status" value="1"/>
</dbReference>
<comment type="cofactor">
    <cofactor evidence="1 20">
        <name>FAD</name>
        <dbReference type="ChEBI" id="CHEBI:57692"/>
    </cofactor>
</comment>
<feature type="active site" evidence="20">
    <location>
        <position position="168"/>
    </location>
</feature>
<evidence type="ECO:0000256" key="2">
    <source>
        <dbReference type="ARBA" id="ARBA00003921"/>
    </source>
</evidence>